<evidence type="ECO:0000313" key="5">
    <source>
        <dbReference type="Proteomes" id="UP000013378"/>
    </source>
</evidence>
<feature type="repeat" description="TPR" evidence="2">
    <location>
        <begin position="114"/>
        <end position="147"/>
    </location>
</feature>
<name>R1CGD2_9FIRM</name>
<reference evidence="4 5" key="1">
    <citation type="journal article" date="2015" name="Geomicrobiol. J.">
        <title>Caldisalinibacter kiritimatiensis gen. nov., sp. nov., a moderately thermohalophilic thiosulfate-reducing bacterium from a hypersaline microbial mat.</title>
        <authorList>
            <person name="Ben Hania W."/>
            <person name="Joseph M."/>
            <person name="Fiebig A."/>
            <person name="Bunk B."/>
            <person name="Klenk H.-P."/>
            <person name="Fardeau M.-L."/>
            <person name="Spring S."/>
        </authorList>
    </citation>
    <scope>NUCLEOTIDE SEQUENCE [LARGE SCALE GENOMIC DNA]</scope>
    <source>
        <strain evidence="4 5">L21-TH-D2</strain>
    </source>
</reference>
<keyword evidence="5" id="KW-1185">Reference proteome</keyword>
<gene>
    <name evidence="4" type="ORF">L21TH_0596</name>
</gene>
<dbReference type="InterPro" id="IPR019734">
    <property type="entry name" value="TPR_rpt"/>
</dbReference>
<dbReference type="STRING" id="1304284.L21TH_0596"/>
<dbReference type="EMBL" id="ARZA01000065">
    <property type="protein sequence ID" value="EOD01375.1"/>
    <property type="molecule type" value="Genomic_DNA"/>
</dbReference>
<dbReference type="InterPro" id="IPR011990">
    <property type="entry name" value="TPR-like_helical_dom_sf"/>
</dbReference>
<feature type="domain" description="J" evidence="3">
    <location>
        <begin position="3"/>
        <end position="76"/>
    </location>
</feature>
<evidence type="ECO:0000259" key="3">
    <source>
        <dbReference type="PROSITE" id="PS50076"/>
    </source>
</evidence>
<dbReference type="Gene3D" id="1.25.40.10">
    <property type="entry name" value="Tetratricopeptide repeat domain"/>
    <property type="match status" value="1"/>
</dbReference>
<dbReference type="InterPro" id="IPR036869">
    <property type="entry name" value="J_dom_sf"/>
</dbReference>
<dbReference type="Gene3D" id="1.10.287.110">
    <property type="entry name" value="DnaJ domain"/>
    <property type="match status" value="1"/>
</dbReference>
<comment type="caution">
    <text evidence="4">The sequence shown here is derived from an EMBL/GenBank/DDBJ whole genome shotgun (WGS) entry which is preliminary data.</text>
</comment>
<organism evidence="4 5">
    <name type="scientific">Caldisalinibacter kiritimatiensis</name>
    <dbReference type="NCBI Taxonomy" id="1304284"/>
    <lineage>
        <taxon>Bacteria</taxon>
        <taxon>Bacillati</taxon>
        <taxon>Bacillota</taxon>
        <taxon>Tissierellia</taxon>
        <taxon>Tissierellales</taxon>
        <taxon>Thermohalobacteraceae</taxon>
        <taxon>Caldisalinibacter</taxon>
    </lineage>
</organism>
<dbReference type="Pfam" id="PF00226">
    <property type="entry name" value="DnaJ"/>
    <property type="match status" value="1"/>
</dbReference>
<evidence type="ECO:0000256" key="1">
    <source>
        <dbReference type="ARBA" id="ARBA00022705"/>
    </source>
</evidence>
<dbReference type="AlphaFoldDB" id="R1CGD2"/>
<dbReference type="SUPFAM" id="SSF46565">
    <property type="entry name" value="Chaperone J-domain"/>
    <property type="match status" value="1"/>
</dbReference>
<sequence length="205" mass="23898">MKNPYEVLGVREGASEEEIRVAYKKLARKYHPDQYSNNPLADLAEEKMKEINEAYHKLIKNKDRGFNHNNDYKRSEEFYKSGEVFNKIRMLIDRGNIQEADRVLNNIDNINRNGEWYFLKGIVLLRKGWYDQGYNHIKYAVDLDPTNTEYRSTLNNISMRNRTYRNVGSNMGYGRRDPSACEVCECLICADCCCECMGGDLISCC</sequence>
<keyword evidence="2" id="KW-0802">TPR repeat</keyword>
<evidence type="ECO:0000256" key="2">
    <source>
        <dbReference type="PROSITE-ProRule" id="PRU00339"/>
    </source>
</evidence>
<proteinExistence type="predicted"/>
<dbReference type="GO" id="GO:0006260">
    <property type="term" value="P:DNA replication"/>
    <property type="evidence" value="ECO:0007669"/>
    <property type="project" value="UniProtKB-KW"/>
</dbReference>
<protein>
    <submittedName>
        <fullName evidence="4">Chaperone protein DnaJ</fullName>
    </submittedName>
</protein>
<dbReference type="SMART" id="SM00271">
    <property type="entry name" value="DnaJ"/>
    <property type="match status" value="1"/>
</dbReference>
<dbReference type="CDD" id="cd06257">
    <property type="entry name" value="DnaJ"/>
    <property type="match status" value="1"/>
</dbReference>
<dbReference type="eggNOG" id="COG0484">
    <property type="taxonomic scope" value="Bacteria"/>
</dbReference>
<dbReference type="PANTHER" id="PTHR24074">
    <property type="entry name" value="CO-CHAPERONE PROTEIN DJLA"/>
    <property type="match status" value="1"/>
</dbReference>
<dbReference type="SUPFAM" id="SSF48452">
    <property type="entry name" value="TPR-like"/>
    <property type="match status" value="1"/>
</dbReference>
<dbReference type="Proteomes" id="UP000013378">
    <property type="component" value="Unassembled WGS sequence"/>
</dbReference>
<dbReference type="PRINTS" id="PR00625">
    <property type="entry name" value="JDOMAIN"/>
</dbReference>
<dbReference type="InterPro" id="IPR001623">
    <property type="entry name" value="DnaJ_domain"/>
</dbReference>
<dbReference type="PROSITE" id="PS50076">
    <property type="entry name" value="DNAJ_2"/>
    <property type="match status" value="1"/>
</dbReference>
<accession>R1CGD2</accession>
<evidence type="ECO:0000313" key="4">
    <source>
        <dbReference type="EMBL" id="EOD01375.1"/>
    </source>
</evidence>
<keyword evidence="1" id="KW-0235">DNA replication</keyword>
<dbReference type="OrthoDB" id="9779889at2"/>
<dbReference type="InterPro" id="IPR050817">
    <property type="entry name" value="DjlA_DnaK_co-chaperone"/>
</dbReference>
<dbReference type="RefSeq" id="WP_006308524.1">
    <property type="nucleotide sequence ID" value="NZ_ARZA01000065.1"/>
</dbReference>
<dbReference type="PROSITE" id="PS50005">
    <property type="entry name" value="TPR"/>
    <property type="match status" value="1"/>
</dbReference>